<dbReference type="SUPFAM" id="SSF81606">
    <property type="entry name" value="PP2C-like"/>
    <property type="match status" value="1"/>
</dbReference>
<accession>A0A8T0F3H9</accession>
<reference evidence="2" key="1">
    <citation type="journal article" date="2020" name="bioRxiv">
        <title>Chromosome-level reference genome of the European wasp spider Argiope bruennichi: a resource for studies on range expansion and evolutionary adaptation.</title>
        <authorList>
            <person name="Sheffer M.M."/>
            <person name="Hoppe A."/>
            <person name="Krehenwinkel H."/>
            <person name="Uhl G."/>
            <person name="Kuss A.W."/>
            <person name="Jensen L."/>
            <person name="Jensen C."/>
            <person name="Gillespie R.G."/>
            <person name="Hoff K.J."/>
            <person name="Prost S."/>
        </authorList>
    </citation>
    <scope>NUCLEOTIDE SEQUENCE</scope>
</reference>
<reference evidence="2" key="2">
    <citation type="submission" date="2020-06" db="EMBL/GenBank/DDBJ databases">
        <authorList>
            <person name="Sheffer M."/>
        </authorList>
    </citation>
    <scope>NUCLEOTIDE SEQUENCE</scope>
</reference>
<evidence type="ECO:0000313" key="2">
    <source>
        <dbReference type="EMBL" id="KAF8785727.1"/>
    </source>
</evidence>
<dbReference type="EMBL" id="JABXBU010000030">
    <property type="protein sequence ID" value="KAF8785727.1"/>
    <property type="molecule type" value="Genomic_DNA"/>
</dbReference>
<gene>
    <name evidence="2" type="ORF">HNY73_011238</name>
</gene>
<dbReference type="AlphaFoldDB" id="A0A8T0F3H9"/>
<keyword evidence="3" id="KW-1185">Reference proteome</keyword>
<sequence length="174" mass="19514">MDKNDMVEETRMNSWNSMSSQDVVDYINVRLQDGRCDLEEICEEMFRLILAPDTDNDGSGCDNMCCIIVKFNKKGNSSFIYKASVSNEVKSSDGSLKQEGENVNTPTCGTADQMTTNISEKISPVDEKSIHQSNPGSHLTAQYSNHYMQHLENSGWIDFSIQQGKVQISLQIID</sequence>
<evidence type="ECO:0000313" key="3">
    <source>
        <dbReference type="Proteomes" id="UP000807504"/>
    </source>
</evidence>
<organism evidence="2 3">
    <name type="scientific">Argiope bruennichi</name>
    <name type="common">Wasp spider</name>
    <name type="synonym">Aranea bruennichi</name>
    <dbReference type="NCBI Taxonomy" id="94029"/>
    <lineage>
        <taxon>Eukaryota</taxon>
        <taxon>Metazoa</taxon>
        <taxon>Ecdysozoa</taxon>
        <taxon>Arthropoda</taxon>
        <taxon>Chelicerata</taxon>
        <taxon>Arachnida</taxon>
        <taxon>Araneae</taxon>
        <taxon>Araneomorphae</taxon>
        <taxon>Entelegynae</taxon>
        <taxon>Araneoidea</taxon>
        <taxon>Araneidae</taxon>
        <taxon>Argiope</taxon>
    </lineage>
</organism>
<evidence type="ECO:0000256" key="1">
    <source>
        <dbReference type="SAM" id="MobiDB-lite"/>
    </source>
</evidence>
<dbReference type="Gene3D" id="3.60.40.10">
    <property type="entry name" value="PPM-type phosphatase domain"/>
    <property type="match status" value="1"/>
</dbReference>
<dbReference type="Proteomes" id="UP000807504">
    <property type="component" value="Unassembled WGS sequence"/>
</dbReference>
<name>A0A8T0F3H9_ARGBR</name>
<comment type="caution">
    <text evidence="2">The sequence shown here is derived from an EMBL/GenBank/DDBJ whole genome shotgun (WGS) entry which is preliminary data.</text>
</comment>
<feature type="region of interest" description="Disordered" evidence="1">
    <location>
        <begin position="92"/>
        <end position="112"/>
    </location>
</feature>
<dbReference type="InterPro" id="IPR036457">
    <property type="entry name" value="PPM-type-like_dom_sf"/>
</dbReference>
<proteinExistence type="predicted"/>
<protein>
    <submittedName>
        <fullName evidence="2">Uncharacterized protein</fullName>
    </submittedName>
</protein>